<dbReference type="Proteomes" id="UP000053342">
    <property type="component" value="Unassembled WGS sequence"/>
</dbReference>
<proteinExistence type="predicted"/>
<organism evidence="1 2">
    <name type="scientific">Exophiala oligosperma</name>
    <dbReference type="NCBI Taxonomy" id="215243"/>
    <lineage>
        <taxon>Eukaryota</taxon>
        <taxon>Fungi</taxon>
        <taxon>Dikarya</taxon>
        <taxon>Ascomycota</taxon>
        <taxon>Pezizomycotina</taxon>
        <taxon>Eurotiomycetes</taxon>
        <taxon>Chaetothyriomycetidae</taxon>
        <taxon>Chaetothyriales</taxon>
        <taxon>Herpotrichiellaceae</taxon>
        <taxon>Exophiala</taxon>
    </lineage>
</organism>
<dbReference type="AlphaFoldDB" id="A0A0D2A730"/>
<dbReference type="EMBL" id="KN847372">
    <property type="protein sequence ID" value="KIW36131.1"/>
    <property type="molecule type" value="Genomic_DNA"/>
</dbReference>
<protein>
    <submittedName>
        <fullName evidence="1">Uncharacterized protein</fullName>
    </submittedName>
</protein>
<name>A0A0D2A730_9EURO</name>
<keyword evidence="2" id="KW-1185">Reference proteome</keyword>
<evidence type="ECO:0000313" key="1">
    <source>
        <dbReference type="EMBL" id="KIW36131.1"/>
    </source>
</evidence>
<dbReference type="HOGENOM" id="CLU_154009_0_0_1"/>
<reference evidence="1 2" key="1">
    <citation type="submission" date="2015-01" db="EMBL/GenBank/DDBJ databases">
        <title>The Genome Sequence of Exophiala oligosperma CBS72588.</title>
        <authorList>
            <consortium name="The Broad Institute Genomics Platform"/>
            <person name="Cuomo C."/>
            <person name="de Hoog S."/>
            <person name="Gorbushina A."/>
            <person name="Stielow B."/>
            <person name="Teixiera M."/>
            <person name="Abouelleil A."/>
            <person name="Chapman S.B."/>
            <person name="Priest M."/>
            <person name="Young S.K."/>
            <person name="Wortman J."/>
            <person name="Nusbaum C."/>
            <person name="Birren B."/>
        </authorList>
    </citation>
    <scope>NUCLEOTIDE SEQUENCE [LARGE SCALE GENOMIC DNA]</scope>
    <source>
        <strain evidence="1 2">CBS 72588</strain>
    </source>
</reference>
<sequence length="138" mass="15290">MRIVPAFDGHINLPNGEKVFDVVTGSDWQTRGPSDVMGINARVSAVSEDGKENLDLEYYGKIKITQQIENVIAARGETGAGTEWGGGYYFITPRIHSRSERWAWVNDAVFLACGKLTLSRKDDGSSVSTVSYRIYKVE</sequence>
<dbReference type="Gene3D" id="2.40.160.20">
    <property type="match status" value="1"/>
</dbReference>
<accession>A0A0D2A730</accession>
<dbReference type="OrthoDB" id="2544694at2759"/>
<dbReference type="VEuPathDB" id="FungiDB:PV06_11560"/>
<evidence type="ECO:0000313" key="2">
    <source>
        <dbReference type="Proteomes" id="UP000053342"/>
    </source>
</evidence>
<dbReference type="Pfam" id="PF11578">
    <property type="entry name" value="DUF3237"/>
    <property type="match status" value="1"/>
</dbReference>
<dbReference type="GeneID" id="27363634"/>
<dbReference type="RefSeq" id="XP_016256347.1">
    <property type="nucleotide sequence ID" value="XM_016413252.1"/>
</dbReference>
<gene>
    <name evidence="1" type="ORF">PV06_11560</name>
</gene>